<keyword evidence="3" id="KW-1185">Reference proteome</keyword>
<keyword evidence="1" id="KW-0732">Signal</keyword>
<dbReference type="EMBL" id="SHKX01000017">
    <property type="protein sequence ID" value="RZU36730.1"/>
    <property type="molecule type" value="Genomic_DNA"/>
</dbReference>
<evidence type="ECO:0000256" key="1">
    <source>
        <dbReference type="SAM" id="SignalP"/>
    </source>
</evidence>
<dbReference type="AlphaFoldDB" id="A0A4Q7YHS4"/>
<sequence>MTIWRLGVLMIGLPMAAKAATVHSLMELARQQVGQSAPHEARLEGEQADHFLRLTHGRGPVNIQTFLIHPINPECSQIRTRVLVQQVPRRDGLTGDFWMDFQISLCRDGNPP</sequence>
<evidence type="ECO:0000313" key="2">
    <source>
        <dbReference type="EMBL" id="RZU36730.1"/>
    </source>
</evidence>
<evidence type="ECO:0000313" key="3">
    <source>
        <dbReference type="Proteomes" id="UP000292423"/>
    </source>
</evidence>
<dbReference type="OrthoDB" id="9895540at2"/>
<organism evidence="2 3">
    <name type="scientific">Fluviicoccus keumensis</name>
    <dbReference type="NCBI Taxonomy" id="1435465"/>
    <lineage>
        <taxon>Bacteria</taxon>
        <taxon>Pseudomonadati</taxon>
        <taxon>Pseudomonadota</taxon>
        <taxon>Gammaproteobacteria</taxon>
        <taxon>Moraxellales</taxon>
        <taxon>Moraxellaceae</taxon>
        <taxon>Fluviicoccus</taxon>
    </lineage>
</organism>
<dbReference type="RefSeq" id="WP_130415652.1">
    <property type="nucleotide sequence ID" value="NZ_SHKX01000017.1"/>
</dbReference>
<feature type="signal peptide" evidence="1">
    <location>
        <begin position="1"/>
        <end position="19"/>
    </location>
</feature>
<protein>
    <submittedName>
        <fullName evidence="2">Uncharacterized protein</fullName>
    </submittedName>
</protein>
<feature type="chain" id="PRO_5020665017" evidence="1">
    <location>
        <begin position="20"/>
        <end position="112"/>
    </location>
</feature>
<dbReference type="Proteomes" id="UP000292423">
    <property type="component" value="Unassembled WGS sequence"/>
</dbReference>
<name>A0A4Q7YHS4_9GAMM</name>
<reference evidence="2 3" key="1">
    <citation type="submission" date="2019-02" db="EMBL/GenBank/DDBJ databases">
        <title>Genomic Encyclopedia of Type Strains, Phase IV (KMG-IV): sequencing the most valuable type-strain genomes for metagenomic binning, comparative biology and taxonomic classification.</title>
        <authorList>
            <person name="Goeker M."/>
        </authorList>
    </citation>
    <scope>NUCLEOTIDE SEQUENCE [LARGE SCALE GENOMIC DNA]</scope>
    <source>
        <strain evidence="2 3">DSM 105135</strain>
    </source>
</reference>
<proteinExistence type="predicted"/>
<gene>
    <name evidence="2" type="ORF">EV700_3196</name>
</gene>
<comment type="caution">
    <text evidence="2">The sequence shown here is derived from an EMBL/GenBank/DDBJ whole genome shotgun (WGS) entry which is preliminary data.</text>
</comment>
<accession>A0A4Q7YHS4</accession>